<gene>
    <name evidence="3" type="ordered locus">Dtur_0595</name>
</gene>
<dbReference type="Proteomes" id="UP000007719">
    <property type="component" value="Chromosome"/>
</dbReference>
<evidence type="ECO:0000313" key="3">
    <source>
        <dbReference type="EMBL" id="ACK41883.1"/>
    </source>
</evidence>
<name>B8DZF0_DICTD</name>
<dbReference type="eggNOG" id="COG1193">
    <property type="taxonomic scope" value="Bacteria"/>
</dbReference>
<dbReference type="Pfam" id="PF26618">
    <property type="entry name" value="DUF8196"/>
    <property type="match status" value="1"/>
</dbReference>
<evidence type="ECO:0000256" key="1">
    <source>
        <dbReference type="SAM" id="Coils"/>
    </source>
</evidence>
<keyword evidence="4" id="KW-1185">Reference proteome</keyword>
<dbReference type="PANTHER" id="PTHR38753:SF1">
    <property type="entry name" value="SLR1441 PROTEIN"/>
    <property type="match status" value="1"/>
</dbReference>
<dbReference type="KEGG" id="dtu:Dtur_0595"/>
<dbReference type="PATRIC" id="fig|515635.4.peg.631"/>
<dbReference type="InParanoid" id="B8DZF0"/>
<dbReference type="HOGENOM" id="CLU_080958_0_0_0"/>
<dbReference type="EnsemblBacteria" id="ACK41883">
    <property type="protein sequence ID" value="ACK41883"/>
    <property type="gene ID" value="Dtur_0595"/>
</dbReference>
<dbReference type="OrthoDB" id="9790160at2"/>
<dbReference type="AlphaFoldDB" id="B8DZF0"/>
<evidence type="ECO:0000259" key="2">
    <source>
        <dbReference type="Pfam" id="PF26618"/>
    </source>
</evidence>
<dbReference type="SUPFAM" id="SSF52980">
    <property type="entry name" value="Restriction endonuclease-like"/>
    <property type="match status" value="1"/>
</dbReference>
<organism evidence="3 4">
    <name type="scientific">Dictyoglomus turgidum (strain DSM 6724 / Z-1310)</name>
    <dbReference type="NCBI Taxonomy" id="515635"/>
    <lineage>
        <taxon>Bacteria</taxon>
        <taxon>Pseudomonadati</taxon>
        <taxon>Dictyoglomota</taxon>
        <taxon>Dictyoglomia</taxon>
        <taxon>Dictyoglomales</taxon>
        <taxon>Dictyoglomaceae</taxon>
        <taxon>Dictyoglomus</taxon>
    </lineage>
</organism>
<protein>
    <recommendedName>
        <fullName evidence="2">DUF8196 domain-containing protein</fullName>
    </recommendedName>
</protein>
<keyword evidence="1" id="KW-0175">Coiled coil</keyword>
<feature type="domain" description="DUF8196" evidence="2">
    <location>
        <begin position="115"/>
        <end position="196"/>
    </location>
</feature>
<sequence length="206" mass="24437">MAKLSDRVDRLESLLGQFIVNTDVALRRLETSLEVFKDEMKVFKEEMIAFRNEVNEDRKRINKMWGELANKMGTLVEDIVAPNITGIAKRYFGVEELDYFAVRVRKRNVKDRSKIREFDVIAVWDDKVIINETKSIPRIEYINEFIEVLKEIGDYFPEYKDKEIIPIFSSLYLSDEIVKYLTKRKIYAMATKDDTMDLLNFEKIKR</sequence>
<dbReference type="RefSeq" id="WP_012582968.1">
    <property type="nucleotide sequence ID" value="NC_011661.1"/>
</dbReference>
<evidence type="ECO:0000313" key="4">
    <source>
        <dbReference type="Proteomes" id="UP000007719"/>
    </source>
</evidence>
<proteinExistence type="predicted"/>
<reference evidence="4" key="1">
    <citation type="journal article" date="2016" name="Front. Microbiol.">
        <title>The complete genome sequence of hyperthermophile Dictyoglomus turgidum DSM 6724 reveals a specialized carbohydrate fermentor.</title>
        <authorList>
            <person name="Brumm P.J."/>
            <person name="Gowda K."/>
            <person name="Robb F.T."/>
            <person name="Mead D.A."/>
        </authorList>
    </citation>
    <scope>NUCLEOTIDE SEQUENCE [LARGE SCALE GENOMIC DNA]</scope>
    <source>
        <strain evidence="4">DSM 6724 / Z-1310</strain>
    </source>
</reference>
<dbReference type="InterPro" id="IPR011335">
    <property type="entry name" value="Restrct_endonuc-II-like"/>
</dbReference>
<accession>B8DZF0</accession>
<feature type="coiled-coil region" evidence="1">
    <location>
        <begin position="26"/>
        <end position="53"/>
    </location>
</feature>
<dbReference type="PANTHER" id="PTHR38753">
    <property type="entry name" value="SLR1441 PROTEIN"/>
    <property type="match status" value="1"/>
</dbReference>
<dbReference type="EMBL" id="CP001251">
    <property type="protein sequence ID" value="ACK41883.1"/>
    <property type="molecule type" value="Genomic_DNA"/>
</dbReference>
<dbReference type="InterPro" id="IPR058509">
    <property type="entry name" value="DUF8196"/>
</dbReference>
<dbReference type="STRING" id="515635.Dtur_0595"/>